<name>A0A3G5A9K5_9VIRU</name>
<dbReference type="EMBL" id="MK072396">
    <property type="protein sequence ID" value="AYV83940.1"/>
    <property type="molecule type" value="Genomic_DNA"/>
</dbReference>
<sequence length="335" mass="38593">MAGKISNALLFEKINELGKLNYFERRKMEILIKGKVEIWESLSKGATGEMVAFCFVYGPKVFRTVELLERAYRKGERFYSGWFLGKQGGESKFKERRMGYLRESCEANNPKALEMYVRYLQMELGEWGRARVQIRKLLELGETRTELANEEFGFDYAGEAELGDLKRVGIIVREAVEMFVSVEMLIERKVIGRENEVWEYNPDPVRLGCGGGFEKVVTQFDAHHLLLLGLLKGALDRHRGEMVKILKGYLKNKYVAAMISYAVGTHYVYEGDVKIYTVDRVEDSYGYIFQAARAGYSPALEYLTKNDPRSDKHQKVLRAKFLETLQLMPPIIIKN</sequence>
<accession>A0A3G5A9K5</accession>
<reference evidence="1" key="1">
    <citation type="submission" date="2018-10" db="EMBL/GenBank/DDBJ databases">
        <title>Hidden diversity of soil giant viruses.</title>
        <authorList>
            <person name="Schulz F."/>
            <person name="Alteio L."/>
            <person name="Goudeau D."/>
            <person name="Ryan E.M."/>
            <person name="Malmstrom R.R."/>
            <person name="Blanchard J."/>
            <person name="Woyke T."/>
        </authorList>
    </citation>
    <scope>NUCLEOTIDE SEQUENCE</scope>
    <source>
        <strain evidence="1">HYV1</strain>
    </source>
</reference>
<organism evidence="1">
    <name type="scientific">Hyperionvirus sp</name>
    <dbReference type="NCBI Taxonomy" id="2487770"/>
    <lineage>
        <taxon>Viruses</taxon>
        <taxon>Varidnaviria</taxon>
        <taxon>Bamfordvirae</taxon>
        <taxon>Nucleocytoviricota</taxon>
        <taxon>Megaviricetes</taxon>
        <taxon>Imitervirales</taxon>
        <taxon>Mimiviridae</taxon>
        <taxon>Klosneuvirinae</taxon>
    </lineage>
</organism>
<proteinExistence type="predicted"/>
<protein>
    <submittedName>
        <fullName evidence="1">Uncharacterized protein</fullName>
    </submittedName>
</protein>
<evidence type="ECO:0000313" key="1">
    <source>
        <dbReference type="EMBL" id="AYV83940.1"/>
    </source>
</evidence>
<gene>
    <name evidence="1" type="ORF">Hyperionvirus14_29</name>
</gene>